<protein>
    <submittedName>
        <fullName evidence="2">Uncharacterized protein</fullName>
    </submittedName>
</protein>
<keyword evidence="1" id="KW-1133">Transmembrane helix</keyword>
<keyword evidence="1" id="KW-0812">Transmembrane</keyword>
<dbReference type="AlphaFoldDB" id="A0A5S5DXI6"/>
<accession>A0A5S5DXI6</accession>
<feature type="transmembrane region" description="Helical" evidence="1">
    <location>
        <begin position="32"/>
        <end position="55"/>
    </location>
</feature>
<evidence type="ECO:0000256" key="1">
    <source>
        <dbReference type="SAM" id="Phobius"/>
    </source>
</evidence>
<dbReference type="EMBL" id="VNIA01000002">
    <property type="protein sequence ID" value="TYP99319.1"/>
    <property type="molecule type" value="Genomic_DNA"/>
</dbReference>
<organism evidence="2 3">
    <name type="scientific">Tenacibaculum adriaticum</name>
    <dbReference type="NCBI Taxonomy" id="413713"/>
    <lineage>
        <taxon>Bacteria</taxon>
        <taxon>Pseudomonadati</taxon>
        <taxon>Bacteroidota</taxon>
        <taxon>Flavobacteriia</taxon>
        <taxon>Flavobacteriales</taxon>
        <taxon>Flavobacteriaceae</taxon>
        <taxon>Tenacibaculum</taxon>
    </lineage>
</organism>
<dbReference type="RefSeq" id="WP_170245956.1">
    <property type="nucleotide sequence ID" value="NZ_VNIA01000002.1"/>
</dbReference>
<keyword evidence="3" id="KW-1185">Reference proteome</keyword>
<name>A0A5S5DXI6_9FLAO</name>
<evidence type="ECO:0000313" key="2">
    <source>
        <dbReference type="EMBL" id="TYP99319.1"/>
    </source>
</evidence>
<proteinExistence type="predicted"/>
<reference evidence="2 3" key="1">
    <citation type="submission" date="2019-07" db="EMBL/GenBank/DDBJ databases">
        <title>Genomic Encyclopedia of Type Strains, Phase IV (KMG-IV): sequencing the most valuable type-strain genomes for metagenomic binning, comparative biology and taxonomic classification.</title>
        <authorList>
            <person name="Goeker M."/>
        </authorList>
    </citation>
    <scope>NUCLEOTIDE SEQUENCE [LARGE SCALE GENOMIC DNA]</scope>
    <source>
        <strain evidence="2 3">DSM 18961</strain>
    </source>
</reference>
<keyword evidence="1" id="KW-0472">Membrane</keyword>
<sequence>MKQGPEEFKVVKDNPKKKNKNYIFQNNQITRVGFYIVATALLVGIIMVLVTGFSFL</sequence>
<evidence type="ECO:0000313" key="3">
    <source>
        <dbReference type="Proteomes" id="UP000323136"/>
    </source>
</evidence>
<comment type="caution">
    <text evidence="2">The sequence shown here is derived from an EMBL/GenBank/DDBJ whole genome shotgun (WGS) entry which is preliminary data.</text>
</comment>
<gene>
    <name evidence="2" type="ORF">C7447_102641</name>
</gene>
<dbReference type="Proteomes" id="UP000323136">
    <property type="component" value="Unassembled WGS sequence"/>
</dbReference>